<evidence type="ECO:0000256" key="6">
    <source>
        <dbReference type="ARBA" id="ARBA00024843"/>
    </source>
</evidence>
<dbReference type="SMART" id="SM00829">
    <property type="entry name" value="PKS_ER"/>
    <property type="match status" value="1"/>
</dbReference>
<gene>
    <name evidence="13" type="ORF">SEPCBS57363_001114</name>
</gene>
<dbReference type="Pfam" id="PF08240">
    <property type="entry name" value="ADH_N"/>
    <property type="match status" value="1"/>
</dbReference>
<dbReference type="EC" id="1.1.1.9" evidence="8"/>
<dbReference type="Proteomes" id="UP001642501">
    <property type="component" value="Unassembled WGS sequence"/>
</dbReference>
<evidence type="ECO:0000256" key="10">
    <source>
        <dbReference type="RuleBase" id="RU361277"/>
    </source>
</evidence>
<protein>
    <recommendedName>
        <fullName evidence="8">D-xylulose reductase</fullName>
        <ecNumber evidence="8">1.1.1.9</ecNumber>
    </recommendedName>
    <alternativeName>
        <fullName evidence="9">Xylitol dehydrogenase A</fullName>
    </alternativeName>
</protein>
<dbReference type="InterPro" id="IPR013154">
    <property type="entry name" value="ADH-like_N"/>
</dbReference>
<dbReference type="SUPFAM" id="SSF50129">
    <property type="entry name" value="GroES-like"/>
    <property type="match status" value="1"/>
</dbReference>
<sequence>MAHIHTSSQQHGLVDTNKTDNSNDDQPANVRALHLPPNTSCLLTGTRTISIEPIPLPRLQPDGVLVQVMASGICGSDMHSYLSGGIGGRSFTASGPTVMGHEAAGIVIAVGSEVYSHVPGDHVAIEPGLPCRKCINCKTGRMNICTTVRYCGVPGMHGTLSRFFALPADMAPKIPKWIPWVVAGSIQPLAIGVQIGKRVDLRAHQTVAIFGCGPIGLITAAVAHAYSASKIIGFDIRQSRVDFAKSYLSPLTGNPIFDSVFLLDPLDNEVSMSATLTGHDHVSPGDVAYMAARKTMESVLKVTGLAVDGGVDRVVEASGAQDAMLHGVAICKIGGIYLQVGLSHVQTTVFPTIAMTNKELEVRGIARYTATCFPSAIEMLGRGVVDLASLITARYPLSRAKDALEAVAAGNNIKIIIENQEM</sequence>
<evidence type="ECO:0000256" key="2">
    <source>
        <dbReference type="ARBA" id="ARBA00008072"/>
    </source>
</evidence>
<name>A0ABP0D8Q8_9PEZI</name>
<evidence type="ECO:0000256" key="9">
    <source>
        <dbReference type="ARBA" id="ARBA00030139"/>
    </source>
</evidence>
<evidence type="ECO:0000256" key="8">
    <source>
        <dbReference type="ARBA" id="ARBA00026119"/>
    </source>
</evidence>
<dbReference type="PROSITE" id="PS00059">
    <property type="entry name" value="ADH_ZINC"/>
    <property type="match status" value="1"/>
</dbReference>
<comment type="function">
    <text evidence="6">Xylitol dehydrogenase which catalyzes the conversion of xylitol to D-xylulose. Xylose is a major component of hemicelluloses such as xylan. Most fungi utilize D-xylose via three enzymatic reactions, xylose reductase (XR), xylitol dehydrogenase (XDH), and xylulokinase, to form xylulose 5-phosphate, which enters pentose phosphate pathway.</text>
</comment>
<dbReference type="InterPro" id="IPR011032">
    <property type="entry name" value="GroES-like_sf"/>
</dbReference>
<dbReference type="EMBL" id="CAWUOM010000010">
    <property type="protein sequence ID" value="CAK7264502.1"/>
    <property type="molecule type" value="Genomic_DNA"/>
</dbReference>
<comment type="caution">
    <text evidence="13">The sequence shown here is derived from an EMBL/GenBank/DDBJ whole genome shotgun (WGS) entry which is preliminary data.</text>
</comment>
<dbReference type="InterPro" id="IPR002328">
    <property type="entry name" value="ADH_Zn_CS"/>
</dbReference>
<dbReference type="InterPro" id="IPR013149">
    <property type="entry name" value="ADH-like_C"/>
</dbReference>
<proteinExistence type="inferred from homology"/>
<dbReference type="Gene3D" id="3.90.180.10">
    <property type="entry name" value="Medium-chain alcohol dehydrogenases, catalytic domain"/>
    <property type="match status" value="1"/>
</dbReference>
<evidence type="ECO:0000256" key="3">
    <source>
        <dbReference type="ARBA" id="ARBA00022723"/>
    </source>
</evidence>
<keyword evidence="5" id="KW-0560">Oxidoreductase</keyword>
<comment type="cofactor">
    <cofactor evidence="1 10">
        <name>Zn(2+)</name>
        <dbReference type="ChEBI" id="CHEBI:29105"/>
    </cofactor>
</comment>
<evidence type="ECO:0000256" key="1">
    <source>
        <dbReference type="ARBA" id="ARBA00001947"/>
    </source>
</evidence>
<keyword evidence="14" id="KW-1185">Reference proteome</keyword>
<feature type="compositionally biased region" description="Polar residues" evidence="11">
    <location>
        <begin position="1"/>
        <end position="11"/>
    </location>
</feature>
<feature type="domain" description="Enoyl reductase (ER)" evidence="12">
    <location>
        <begin position="45"/>
        <end position="417"/>
    </location>
</feature>
<evidence type="ECO:0000256" key="7">
    <source>
        <dbReference type="ARBA" id="ARBA00025713"/>
    </source>
</evidence>
<dbReference type="Gene3D" id="3.40.50.720">
    <property type="entry name" value="NAD(P)-binding Rossmann-like Domain"/>
    <property type="match status" value="1"/>
</dbReference>
<evidence type="ECO:0000313" key="14">
    <source>
        <dbReference type="Proteomes" id="UP001642501"/>
    </source>
</evidence>
<comment type="pathway">
    <text evidence="7">Carbohydrate degradation; L-arabinose degradation via L-arabinitol; D-xylulose 5-phosphate from L-arabinose (fungal route): step 4/5.</text>
</comment>
<dbReference type="PANTHER" id="PTHR43161:SF9">
    <property type="entry name" value="SORBITOL DEHYDROGENASE"/>
    <property type="match status" value="1"/>
</dbReference>
<dbReference type="InterPro" id="IPR020843">
    <property type="entry name" value="ER"/>
</dbReference>
<evidence type="ECO:0000259" key="12">
    <source>
        <dbReference type="SMART" id="SM00829"/>
    </source>
</evidence>
<accession>A0ABP0D8Q8</accession>
<comment type="similarity">
    <text evidence="2 10">Belongs to the zinc-containing alcohol dehydrogenase family.</text>
</comment>
<dbReference type="InterPro" id="IPR036291">
    <property type="entry name" value="NAD(P)-bd_dom_sf"/>
</dbReference>
<evidence type="ECO:0000256" key="5">
    <source>
        <dbReference type="ARBA" id="ARBA00023002"/>
    </source>
</evidence>
<dbReference type="PANTHER" id="PTHR43161">
    <property type="entry name" value="SORBITOL DEHYDROGENASE"/>
    <property type="match status" value="1"/>
</dbReference>
<feature type="region of interest" description="Disordered" evidence="11">
    <location>
        <begin position="1"/>
        <end position="31"/>
    </location>
</feature>
<evidence type="ECO:0000313" key="13">
    <source>
        <dbReference type="EMBL" id="CAK7264502.1"/>
    </source>
</evidence>
<organism evidence="13 14">
    <name type="scientific">Sporothrix epigloea</name>
    <dbReference type="NCBI Taxonomy" id="1892477"/>
    <lineage>
        <taxon>Eukaryota</taxon>
        <taxon>Fungi</taxon>
        <taxon>Dikarya</taxon>
        <taxon>Ascomycota</taxon>
        <taxon>Pezizomycotina</taxon>
        <taxon>Sordariomycetes</taxon>
        <taxon>Sordariomycetidae</taxon>
        <taxon>Ophiostomatales</taxon>
        <taxon>Ophiostomataceae</taxon>
        <taxon>Sporothrix</taxon>
    </lineage>
</organism>
<keyword evidence="3 10" id="KW-0479">Metal-binding</keyword>
<keyword evidence="4 10" id="KW-0862">Zinc</keyword>
<dbReference type="Pfam" id="PF00107">
    <property type="entry name" value="ADH_zinc_N"/>
    <property type="match status" value="1"/>
</dbReference>
<reference evidence="13 14" key="1">
    <citation type="submission" date="2024-01" db="EMBL/GenBank/DDBJ databases">
        <authorList>
            <person name="Allen C."/>
            <person name="Tagirdzhanova G."/>
        </authorList>
    </citation>
    <scope>NUCLEOTIDE SEQUENCE [LARGE SCALE GENOMIC DNA]</scope>
    <source>
        <strain evidence="13 14">CBS 573.63</strain>
    </source>
</reference>
<evidence type="ECO:0000256" key="11">
    <source>
        <dbReference type="SAM" id="MobiDB-lite"/>
    </source>
</evidence>
<dbReference type="SUPFAM" id="SSF51735">
    <property type="entry name" value="NAD(P)-binding Rossmann-fold domains"/>
    <property type="match status" value="1"/>
</dbReference>
<evidence type="ECO:0000256" key="4">
    <source>
        <dbReference type="ARBA" id="ARBA00022833"/>
    </source>
</evidence>